<keyword evidence="1" id="KW-0732">Signal</keyword>
<feature type="chain" id="PRO_5047075708" evidence="1">
    <location>
        <begin position="24"/>
        <end position="560"/>
    </location>
</feature>
<dbReference type="Proteomes" id="UP000830116">
    <property type="component" value="Chromosome"/>
</dbReference>
<name>A0ABY4CDM7_9BACT</name>
<dbReference type="EMBL" id="CP093442">
    <property type="protein sequence ID" value="UOF01648.1"/>
    <property type="molecule type" value="Genomic_DNA"/>
</dbReference>
<keyword evidence="3" id="KW-1185">Reference proteome</keyword>
<dbReference type="RefSeq" id="WP_243538213.1">
    <property type="nucleotide sequence ID" value="NZ_CP093442.1"/>
</dbReference>
<accession>A0ABY4CDM7</accession>
<evidence type="ECO:0000313" key="2">
    <source>
        <dbReference type="EMBL" id="UOF01648.1"/>
    </source>
</evidence>
<organism evidence="2 3">
    <name type="scientific">Bdellovibrio reynosensis</name>
    <dbReference type="NCBI Taxonomy" id="2835041"/>
    <lineage>
        <taxon>Bacteria</taxon>
        <taxon>Pseudomonadati</taxon>
        <taxon>Bdellovibrionota</taxon>
        <taxon>Bdellovibrionia</taxon>
        <taxon>Bdellovibrionales</taxon>
        <taxon>Pseudobdellovibrionaceae</taxon>
        <taxon>Bdellovibrio</taxon>
    </lineage>
</organism>
<proteinExistence type="predicted"/>
<gene>
    <name evidence="2" type="ORF">MNR06_01610</name>
</gene>
<sequence>MKLHLFSLLTAFSILGTATGSFAADARDWRITQPVWTETHEQLFGEFIVRLGEAVEARKCSRVDTCLKSDVNPYYPTDPAGLKYYADCADLPYYLRGYFAWKNGLPFSMVNQVKPIEGPVGPLKPSKDVRYSPHGNYVLSRYEALVKVQPDLTNVYPNAVRVLNYTIPGLTFSATYRMMGTDDTGLMSDFYPARLDRTGIRPGTVIYDPNGHVAIVYRVADDGRVYYIDAHPDNSLTMGMFSPKFVRSAPGQGAGFKNFRPLALVDAVPDVAGDGWAGGKIVPAFNHQVHNMGIEQFYGTNPDPGGDWAKGKFSILGRNVNFYDYVRMKLTVGELHIDPIEDMNHIVDDICISVKDRVNSVDTARAEGIYLKPHPEKLPENIYGTQGEWETYATPSRDARLKVAFVDLLANTVSNIERYKNKDSVIRYEGTNLAGDLLNIYLEKSQACQITYTTTDNRSITLNLEDVRQRIFAMSFDPYHCIELRWGAASAEELASCSDDANKRAWYENEKYLRNQPERRFDVRMDYTLEELANPIPGVGLETAPDVDVLSYLRQQIDWM</sequence>
<evidence type="ECO:0000313" key="3">
    <source>
        <dbReference type="Proteomes" id="UP000830116"/>
    </source>
</evidence>
<evidence type="ECO:0000256" key="1">
    <source>
        <dbReference type="SAM" id="SignalP"/>
    </source>
</evidence>
<reference evidence="2" key="1">
    <citation type="submission" date="2022-03" db="EMBL/GenBank/DDBJ databases">
        <title>Genome Identification and Characterization of new species Bdellovibrio reynosense LBG001 sp. nov. from a Mexico soil sample.</title>
        <authorList>
            <person name="Camilli A."/>
            <person name="Ajao Y."/>
            <person name="Guo X."/>
        </authorList>
    </citation>
    <scope>NUCLEOTIDE SEQUENCE</scope>
    <source>
        <strain evidence="2">LBG001</strain>
    </source>
</reference>
<feature type="signal peptide" evidence="1">
    <location>
        <begin position="1"/>
        <end position="23"/>
    </location>
</feature>
<protein>
    <submittedName>
        <fullName evidence="2">Uncharacterized protein</fullName>
    </submittedName>
</protein>